<evidence type="ECO:0000313" key="4">
    <source>
        <dbReference type="Proteomes" id="UP000738349"/>
    </source>
</evidence>
<dbReference type="CDD" id="cd00067">
    <property type="entry name" value="GAL4"/>
    <property type="match status" value="1"/>
</dbReference>
<dbReference type="OrthoDB" id="4356994at2759"/>
<dbReference type="PANTHER" id="PTHR47785">
    <property type="entry name" value="ZN(II)2CYS6 TRANSCRIPTION FACTOR (EUROFUNG)-RELATED-RELATED"/>
    <property type="match status" value="1"/>
</dbReference>
<name>A0A9P9FUN8_9HYPO</name>
<accession>A0A9P9FUN8</accession>
<evidence type="ECO:0000256" key="1">
    <source>
        <dbReference type="ARBA" id="ARBA00023242"/>
    </source>
</evidence>
<comment type="caution">
    <text evidence="3">The sequence shown here is derived from an EMBL/GenBank/DDBJ whole genome shotgun (WGS) entry which is preliminary data.</text>
</comment>
<dbReference type="AlphaFoldDB" id="A0A9P9FUN8"/>
<sequence length="608" mass="68559">MAESGQDAPSDREKQAAGPVFFKSRGPTACEKCRSRKTKCDNQRPTCGYCSKNELSCVYAEDTIPHGSVTGEDILGAIAKLGDLVERQQQQSSPCCHSCKCKDVPSDSHPRQESAGTDENLSLREDFAENTQLAIRPRGMDTILEWNIFNHLQPIRLANDHCQMPDKWNHSVPNMDYHELSRLERKYINGVHLKNPILDLSELHDMVIYVAENGLDWSIQTCLVTLVCAIGAATESYQDQPLSPTDPLCRGCEPDLAIQFWTLAAKRLGFVTGQSHHQAVQCLLLAGIWYMHQIQPLHAWKYFNLAGAAWHSINLMNTPSHNPFDISSINHPSLFTINQALFFTIWKSEWELRLELPIPTPILNDAGFPNLFALAPSPGIEPTELVDERTWYYYLADIAARHLINRVLRLHCWTTDAPSEAEIHQMVLQSDIMEAQIQSWYASLPSVLHFDIPGDNAVPLHSNDTVQILRLRYFGLRELVGRPFVQLYVNASEPLNISDALRARVLSLAAQSAHYSMLKLSQVAIHRHHGTWFTLRNIASATLVLWAIDLAHRRPWSSRAQGLMPPDGWKVRVYEVAELLQPYWDIWGGAALAVKNTLQLVLDATSCD</sequence>
<dbReference type="GO" id="GO:0000981">
    <property type="term" value="F:DNA-binding transcription factor activity, RNA polymerase II-specific"/>
    <property type="evidence" value="ECO:0007669"/>
    <property type="project" value="InterPro"/>
</dbReference>
<organism evidence="3 4">
    <name type="scientific">Dactylonectria macrodidyma</name>
    <dbReference type="NCBI Taxonomy" id="307937"/>
    <lineage>
        <taxon>Eukaryota</taxon>
        <taxon>Fungi</taxon>
        <taxon>Dikarya</taxon>
        <taxon>Ascomycota</taxon>
        <taxon>Pezizomycotina</taxon>
        <taxon>Sordariomycetes</taxon>
        <taxon>Hypocreomycetidae</taxon>
        <taxon>Hypocreales</taxon>
        <taxon>Nectriaceae</taxon>
        <taxon>Dactylonectria</taxon>
    </lineage>
</organism>
<dbReference type="InterPro" id="IPR001138">
    <property type="entry name" value="Zn2Cys6_DnaBD"/>
</dbReference>
<feature type="domain" description="Zn(2)-C6 fungal-type" evidence="2">
    <location>
        <begin position="29"/>
        <end position="59"/>
    </location>
</feature>
<dbReference type="PROSITE" id="PS00463">
    <property type="entry name" value="ZN2_CY6_FUNGAL_1"/>
    <property type="match status" value="1"/>
</dbReference>
<dbReference type="InterPro" id="IPR053181">
    <property type="entry name" value="EcdB-like_regulator"/>
</dbReference>
<dbReference type="PROSITE" id="PS50048">
    <property type="entry name" value="ZN2_CY6_FUNGAL_2"/>
    <property type="match status" value="1"/>
</dbReference>
<dbReference type="Proteomes" id="UP000738349">
    <property type="component" value="Unassembled WGS sequence"/>
</dbReference>
<evidence type="ECO:0000313" key="3">
    <source>
        <dbReference type="EMBL" id="KAH7176835.1"/>
    </source>
</evidence>
<protein>
    <recommendedName>
        <fullName evidence="2">Zn(2)-C6 fungal-type domain-containing protein</fullName>
    </recommendedName>
</protein>
<dbReference type="SUPFAM" id="SSF57701">
    <property type="entry name" value="Zn2/Cys6 DNA-binding domain"/>
    <property type="match status" value="1"/>
</dbReference>
<dbReference type="Pfam" id="PF00172">
    <property type="entry name" value="Zn_clus"/>
    <property type="match status" value="1"/>
</dbReference>
<dbReference type="CDD" id="cd12148">
    <property type="entry name" value="fungal_TF_MHR"/>
    <property type="match status" value="1"/>
</dbReference>
<evidence type="ECO:0000259" key="2">
    <source>
        <dbReference type="PROSITE" id="PS50048"/>
    </source>
</evidence>
<dbReference type="InterPro" id="IPR036864">
    <property type="entry name" value="Zn2-C6_fun-type_DNA-bd_sf"/>
</dbReference>
<keyword evidence="4" id="KW-1185">Reference proteome</keyword>
<reference evidence="3" key="1">
    <citation type="journal article" date="2021" name="Nat. Commun.">
        <title>Genetic determinants of endophytism in the Arabidopsis root mycobiome.</title>
        <authorList>
            <person name="Mesny F."/>
            <person name="Miyauchi S."/>
            <person name="Thiergart T."/>
            <person name="Pickel B."/>
            <person name="Atanasova L."/>
            <person name="Karlsson M."/>
            <person name="Huettel B."/>
            <person name="Barry K.W."/>
            <person name="Haridas S."/>
            <person name="Chen C."/>
            <person name="Bauer D."/>
            <person name="Andreopoulos W."/>
            <person name="Pangilinan J."/>
            <person name="LaButti K."/>
            <person name="Riley R."/>
            <person name="Lipzen A."/>
            <person name="Clum A."/>
            <person name="Drula E."/>
            <person name="Henrissat B."/>
            <person name="Kohler A."/>
            <person name="Grigoriev I.V."/>
            <person name="Martin F.M."/>
            <person name="Hacquard S."/>
        </authorList>
    </citation>
    <scope>NUCLEOTIDE SEQUENCE</scope>
    <source>
        <strain evidence="3">MPI-CAGE-AT-0147</strain>
    </source>
</reference>
<dbReference type="SMART" id="SM00066">
    <property type="entry name" value="GAL4"/>
    <property type="match status" value="1"/>
</dbReference>
<dbReference type="EMBL" id="JAGMUV010000001">
    <property type="protein sequence ID" value="KAH7176835.1"/>
    <property type="molecule type" value="Genomic_DNA"/>
</dbReference>
<dbReference type="GO" id="GO:0008270">
    <property type="term" value="F:zinc ion binding"/>
    <property type="evidence" value="ECO:0007669"/>
    <property type="project" value="InterPro"/>
</dbReference>
<proteinExistence type="predicted"/>
<dbReference type="Gene3D" id="4.10.240.10">
    <property type="entry name" value="Zn(2)-C6 fungal-type DNA-binding domain"/>
    <property type="match status" value="1"/>
</dbReference>
<dbReference type="PANTHER" id="PTHR47785:SF5">
    <property type="entry name" value="ZN(II)2CYS6 TRANSCRIPTION FACTOR (EUROFUNG)"/>
    <property type="match status" value="1"/>
</dbReference>
<gene>
    <name evidence="3" type="ORF">EDB81DRAFT_836713</name>
</gene>
<keyword evidence="1" id="KW-0539">Nucleus</keyword>